<feature type="domain" description="PAS" evidence="13">
    <location>
        <begin position="434"/>
        <end position="496"/>
    </location>
</feature>
<dbReference type="GO" id="GO:0000155">
    <property type="term" value="F:phosphorelay sensor kinase activity"/>
    <property type="evidence" value="ECO:0007669"/>
    <property type="project" value="InterPro"/>
</dbReference>
<dbReference type="AlphaFoldDB" id="A0A0M2UUK6"/>
<keyword evidence="4" id="KW-0597">Phosphoprotein</keyword>
<dbReference type="EMBL" id="LAQJ01000164">
    <property type="protein sequence ID" value="KKO19723.1"/>
    <property type="molecule type" value="Genomic_DNA"/>
</dbReference>
<name>A0A0M2UUK6_9BACT</name>
<evidence type="ECO:0000256" key="3">
    <source>
        <dbReference type="ARBA" id="ARBA00012438"/>
    </source>
</evidence>
<dbReference type="InterPro" id="IPR003660">
    <property type="entry name" value="HAMP_dom"/>
</dbReference>
<dbReference type="NCBIfam" id="TIGR00229">
    <property type="entry name" value="sensory_box"/>
    <property type="match status" value="1"/>
</dbReference>
<dbReference type="EC" id="2.7.13.3" evidence="3"/>
<dbReference type="SMART" id="SM00387">
    <property type="entry name" value="HATPase_c"/>
    <property type="match status" value="1"/>
</dbReference>
<dbReference type="CDD" id="cd00130">
    <property type="entry name" value="PAS"/>
    <property type="match status" value="1"/>
</dbReference>
<dbReference type="InterPro" id="IPR005467">
    <property type="entry name" value="His_kinase_dom"/>
</dbReference>
<dbReference type="PRINTS" id="PR00344">
    <property type="entry name" value="BCTRLSENSOR"/>
</dbReference>
<evidence type="ECO:0000256" key="9">
    <source>
        <dbReference type="ARBA" id="ARBA00023012"/>
    </source>
</evidence>
<evidence type="ECO:0000256" key="4">
    <source>
        <dbReference type="ARBA" id="ARBA00022553"/>
    </source>
</evidence>
<comment type="subcellular location">
    <subcellularLocation>
        <location evidence="2">Membrane</location>
    </subcellularLocation>
</comment>
<dbReference type="Pfam" id="PF13426">
    <property type="entry name" value="PAS_9"/>
    <property type="match status" value="1"/>
</dbReference>
<comment type="caution">
    <text evidence="15">The sequence shown here is derived from an EMBL/GenBank/DDBJ whole genome shotgun (WGS) entry which is preliminary data.</text>
</comment>
<dbReference type="InterPro" id="IPR000014">
    <property type="entry name" value="PAS"/>
</dbReference>
<feature type="domain" description="HAMP" evidence="14">
    <location>
        <begin position="366"/>
        <end position="418"/>
    </location>
</feature>
<proteinExistence type="predicted"/>
<dbReference type="PROSITE" id="PS50885">
    <property type="entry name" value="HAMP"/>
    <property type="match status" value="1"/>
</dbReference>
<evidence type="ECO:0000256" key="5">
    <source>
        <dbReference type="ARBA" id="ARBA00022679"/>
    </source>
</evidence>
<dbReference type="SUPFAM" id="SSF55874">
    <property type="entry name" value="ATPase domain of HSP90 chaperone/DNA topoisomerase II/histidine kinase"/>
    <property type="match status" value="1"/>
</dbReference>
<dbReference type="Pfam" id="PF02518">
    <property type="entry name" value="HATPase_c"/>
    <property type="match status" value="1"/>
</dbReference>
<keyword evidence="11" id="KW-1133">Transmembrane helix</keyword>
<dbReference type="SUPFAM" id="SSF158472">
    <property type="entry name" value="HAMP domain-like"/>
    <property type="match status" value="1"/>
</dbReference>
<keyword evidence="7 15" id="KW-0418">Kinase</keyword>
<dbReference type="InterPro" id="IPR003594">
    <property type="entry name" value="HATPase_dom"/>
</dbReference>
<keyword evidence="8" id="KW-0067">ATP-binding</keyword>
<organism evidence="15 16">
    <name type="scientific">Candidatus Brocadia fulgida</name>
    <dbReference type="NCBI Taxonomy" id="380242"/>
    <lineage>
        <taxon>Bacteria</taxon>
        <taxon>Pseudomonadati</taxon>
        <taxon>Planctomycetota</taxon>
        <taxon>Candidatus Brocadiia</taxon>
        <taxon>Candidatus Brocadiales</taxon>
        <taxon>Candidatus Brocadiaceae</taxon>
        <taxon>Candidatus Brocadia</taxon>
    </lineage>
</organism>
<dbReference type="PANTHER" id="PTHR43065">
    <property type="entry name" value="SENSOR HISTIDINE KINASE"/>
    <property type="match status" value="1"/>
</dbReference>
<keyword evidence="10" id="KW-0175">Coiled coil</keyword>
<keyword evidence="16" id="KW-1185">Reference proteome</keyword>
<evidence type="ECO:0000259" key="13">
    <source>
        <dbReference type="PROSITE" id="PS50112"/>
    </source>
</evidence>
<feature type="coiled-coil region" evidence="10">
    <location>
        <begin position="403"/>
        <end position="437"/>
    </location>
</feature>
<dbReference type="Gene3D" id="3.30.565.10">
    <property type="entry name" value="Histidine kinase-like ATPase, C-terminal domain"/>
    <property type="match status" value="1"/>
</dbReference>
<keyword evidence="6" id="KW-0547">Nucleotide-binding</keyword>
<sequence length="786" mass="88023">MQTARQGQLDGDGGEESGGMKGSVRFFKSIKVKLICYFILMTTMPILIVSNTAYNRGKRALNDRVTEKLTSIAELKKTQLSNWLQERLVDIGVLSTNKSLEVSFSNLLYLRQAFRSVERMKESEIGDVYYKRLSEYLGKLKEKFISCDEISMLDIENGEIVMSTTESNIGLVDGDYRYYLDVLGNKGLPFKDIHYSEYTKQVGMTLFGTMKRTDPITMEETDVINGIVTIRVNTNKAIGRLLQDWPGSGETGETLLVRRKGDQLQFLNNTRHRADTALTMSIPVNSIAPESFMLDEKEEGITRVVDHRGTEVLLAFRYLSPLKWGLIVKQDTSEAFKSIMELKNQVITLAIVSVFIIVVIVFALSHGITHPISRLVQGAHAIGKGNLGHRITINSEDEVGVLASEFNKMAEKLEGSYAGLEQKIRERTAQLRESEERYRESINLANDAIFTLDADSAQIVDLNKRAEELSGCVKNELHDKKIWEIVPEYDCEKTRQLWLMINETGSGMLDNVDCQHVDGGLTPTSISASVIEYGKRKTIQWICRDITERKKMELQLIQAERLAAVGELAAGVAHEVNNPLGGLQNFVKMMRKEPENISQNREFLDLMSEGLKRIEVIVKQLMAFSRPYSTHMSNHSLSEIVENSLRFVGHRIKERGISLEKELSLDLPEIYGDADNISQVIINIMVNALDSMPEGGSLTIKTGYCDFHSSSIQVAIADTGSGIPEEILGKIFNPFFTTKEMGSGLGLAISKRIIDDHNGNIVVKSNPGEGTTFYVCLPVRKVTVMT</sequence>
<evidence type="ECO:0000313" key="16">
    <source>
        <dbReference type="Proteomes" id="UP000034954"/>
    </source>
</evidence>
<dbReference type="CDD" id="cd06225">
    <property type="entry name" value="HAMP"/>
    <property type="match status" value="1"/>
</dbReference>
<gene>
    <name evidence="15" type="ORF">BROFUL_01571</name>
</gene>
<evidence type="ECO:0000256" key="10">
    <source>
        <dbReference type="SAM" id="Coils"/>
    </source>
</evidence>
<evidence type="ECO:0000256" key="2">
    <source>
        <dbReference type="ARBA" id="ARBA00004370"/>
    </source>
</evidence>
<dbReference type="SUPFAM" id="SSF55785">
    <property type="entry name" value="PYP-like sensor domain (PAS domain)"/>
    <property type="match status" value="1"/>
</dbReference>
<dbReference type="SMART" id="SM00388">
    <property type="entry name" value="HisKA"/>
    <property type="match status" value="1"/>
</dbReference>
<keyword evidence="5" id="KW-0808">Transferase</keyword>
<dbReference type="Pfam" id="PF00672">
    <property type="entry name" value="HAMP"/>
    <property type="match status" value="1"/>
</dbReference>
<keyword evidence="9" id="KW-0902">Two-component regulatory system</keyword>
<accession>A0A0M2UUK6</accession>
<dbReference type="InterPro" id="IPR003661">
    <property type="entry name" value="HisK_dim/P_dom"/>
</dbReference>
<evidence type="ECO:0000256" key="1">
    <source>
        <dbReference type="ARBA" id="ARBA00000085"/>
    </source>
</evidence>
<dbReference type="GO" id="GO:0005524">
    <property type="term" value="F:ATP binding"/>
    <property type="evidence" value="ECO:0007669"/>
    <property type="project" value="UniProtKB-KW"/>
</dbReference>
<dbReference type="Pfam" id="PF00512">
    <property type="entry name" value="HisKA"/>
    <property type="match status" value="1"/>
</dbReference>
<dbReference type="InterPro" id="IPR035965">
    <property type="entry name" value="PAS-like_dom_sf"/>
</dbReference>
<dbReference type="CDD" id="cd00082">
    <property type="entry name" value="HisKA"/>
    <property type="match status" value="1"/>
</dbReference>
<reference evidence="15 16" key="1">
    <citation type="journal article" date="2013" name="BMC Microbiol.">
        <title>Identification of the type II cytochrome c maturation pathway in anammox bacteria by comparative genomics.</title>
        <authorList>
            <person name="Ferousi C."/>
            <person name="Speth D.R."/>
            <person name="Reimann J."/>
            <person name="Op den Camp H.J."/>
            <person name="Allen J.W."/>
            <person name="Keltjens J.T."/>
            <person name="Jetten M.S."/>
        </authorList>
    </citation>
    <scope>NUCLEOTIDE SEQUENCE [LARGE SCALE GENOMIC DNA]</scope>
    <source>
        <strain evidence="15">RU1</strain>
    </source>
</reference>
<dbReference type="InterPro" id="IPR004358">
    <property type="entry name" value="Sig_transdc_His_kin-like_C"/>
</dbReference>
<dbReference type="Gene3D" id="1.10.287.130">
    <property type="match status" value="1"/>
</dbReference>
<dbReference type="Gene3D" id="3.30.450.20">
    <property type="entry name" value="PAS domain"/>
    <property type="match status" value="1"/>
</dbReference>
<evidence type="ECO:0000256" key="7">
    <source>
        <dbReference type="ARBA" id="ARBA00022777"/>
    </source>
</evidence>
<dbReference type="Proteomes" id="UP000034954">
    <property type="component" value="Unassembled WGS sequence"/>
</dbReference>
<dbReference type="Gene3D" id="6.10.340.10">
    <property type="match status" value="1"/>
</dbReference>
<evidence type="ECO:0000256" key="11">
    <source>
        <dbReference type="SAM" id="Phobius"/>
    </source>
</evidence>
<keyword evidence="11" id="KW-0812">Transmembrane</keyword>
<dbReference type="SMART" id="SM00304">
    <property type="entry name" value="HAMP"/>
    <property type="match status" value="1"/>
</dbReference>
<evidence type="ECO:0000256" key="8">
    <source>
        <dbReference type="ARBA" id="ARBA00022840"/>
    </source>
</evidence>
<comment type="catalytic activity">
    <reaction evidence="1">
        <text>ATP + protein L-histidine = ADP + protein N-phospho-L-histidine.</text>
        <dbReference type="EC" id="2.7.13.3"/>
    </reaction>
</comment>
<evidence type="ECO:0000259" key="14">
    <source>
        <dbReference type="PROSITE" id="PS50885"/>
    </source>
</evidence>
<dbReference type="SMART" id="SM00091">
    <property type="entry name" value="PAS"/>
    <property type="match status" value="1"/>
</dbReference>
<dbReference type="PROSITE" id="PS50112">
    <property type="entry name" value="PAS"/>
    <property type="match status" value="1"/>
</dbReference>
<evidence type="ECO:0000256" key="6">
    <source>
        <dbReference type="ARBA" id="ARBA00022741"/>
    </source>
</evidence>
<dbReference type="InterPro" id="IPR036890">
    <property type="entry name" value="HATPase_C_sf"/>
</dbReference>
<dbReference type="PANTHER" id="PTHR43065:SF46">
    <property type="entry name" value="C4-DICARBOXYLATE TRANSPORT SENSOR PROTEIN DCTB"/>
    <property type="match status" value="1"/>
</dbReference>
<dbReference type="InterPro" id="IPR036097">
    <property type="entry name" value="HisK_dim/P_sf"/>
</dbReference>
<feature type="domain" description="Histidine kinase" evidence="12">
    <location>
        <begin position="571"/>
        <end position="781"/>
    </location>
</feature>
<dbReference type="GO" id="GO:0016020">
    <property type="term" value="C:membrane"/>
    <property type="evidence" value="ECO:0007669"/>
    <property type="project" value="UniProtKB-SubCell"/>
</dbReference>
<dbReference type="SUPFAM" id="SSF47384">
    <property type="entry name" value="Homodimeric domain of signal transducing histidine kinase"/>
    <property type="match status" value="1"/>
</dbReference>
<evidence type="ECO:0000259" key="12">
    <source>
        <dbReference type="PROSITE" id="PS50109"/>
    </source>
</evidence>
<keyword evidence="11" id="KW-0472">Membrane</keyword>
<protein>
    <recommendedName>
        <fullName evidence="3">histidine kinase</fullName>
        <ecNumber evidence="3">2.7.13.3</ecNumber>
    </recommendedName>
</protein>
<feature type="transmembrane region" description="Helical" evidence="11">
    <location>
        <begin position="346"/>
        <end position="368"/>
    </location>
</feature>
<dbReference type="PROSITE" id="PS50109">
    <property type="entry name" value="HIS_KIN"/>
    <property type="match status" value="1"/>
</dbReference>
<feature type="transmembrane region" description="Helical" evidence="11">
    <location>
        <begin position="32"/>
        <end position="54"/>
    </location>
</feature>
<evidence type="ECO:0000313" key="15">
    <source>
        <dbReference type="EMBL" id="KKO19723.1"/>
    </source>
</evidence>